<dbReference type="OrthoDB" id="2903551at2759"/>
<protein>
    <submittedName>
        <fullName evidence="2">Uncharacterized protein</fullName>
    </submittedName>
</protein>
<name>A0A9P5ZY40_PLEER</name>
<evidence type="ECO:0000256" key="1">
    <source>
        <dbReference type="SAM" id="MobiDB-lite"/>
    </source>
</evidence>
<comment type="caution">
    <text evidence="2">The sequence shown here is derived from an EMBL/GenBank/DDBJ whole genome shotgun (WGS) entry which is preliminary data.</text>
</comment>
<gene>
    <name evidence="2" type="ORF">BDN71DRAFT_1446110</name>
</gene>
<feature type="region of interest" description="Disordered" evidence="1">
    <location>
        <begin position="23"/>
        <end position="43"/>
    </location>
</feature>
<keyword evidence="3" id="KW-1185">Reference proteome</keyword>
<evidence type="ECO:0000313" key="3">
    <source>
        <dbReference type="Proteomes" id="UP000807025"/>
    </source>
</evidence>
<accession>A0A9P5ZY40</accession>
<evidence type="ECO:0000313" key="2">
    <source>
        <dbReference type="EMBL" id="KAF9496413.1"/>
    </source>
</evidence>
<proteinExistence type="predicted"/>
<feature type="region of interest" description="Disordered" evidence="1">
    <location>
        <begin position="163"/>
        <end position="231"/>
    </location>
</feature>
<dbReference type="EMBL" id="MU154552">
    <property type="protein sequence ID" value="KAF9496413.1"/>
    <property type="molecule type" value="Genomic_DNA"/>
</dbReference>
<dbReference type="AlphaFoldDB" id="A0A9P5ZY40"/>
<feature type="compositionally biased region" description="Low complexity" evidence="1">
    <location>
        <begin position="30"/>
        <end position="43"/>
    </location>
</feature>
<reference evidence="2" key="1">
    <citation type="submission" date="2020-11" db="EMBL/GenBank/DDBJ databases">
        <authorList>
            <consortium name="DOE Joint Genome Institute"/>
            <person name="Ahrendt S."/>
            <person name="Riley R."/>
            <person name="Andreopoulos W."/>
            <person name="Labutti K."/>
            <person name="Pangilinan J."/>
            <person name="Ruiz-Duenas F.J."/>
            <person name="Barrasa J.M."/>
            <person name="Sanchez-Garcia M."/>
            <person name="Camarero S."/>
            <person name="Miyauchi S."/>
            <person name="Serrano A."/>
            <person name="Linde D."/>
            <person name="Babiker R."/>
            <person name="Drula E."/>
            <person name="Ayuso-Fernandez I."/>
            <person name="Pacheco R."/>
            <person name="Padilla G."/>
            <person name="Ferreira P."/>
            <person name="Barriuso J."/>
            <person name="Kellner H."/>
            <person name="Castanera R."/>
            <person name="Alfaro M."/>
            <person name="Ramirez L."/>
            <person name="Pisabarro A.G."/>
            <person name="Kuo A."/>
            <person name="Tritt A."/>
            <person name="Lipzen A."/>
            <person name="He G."/>
            <person name="Yan M."/>
            <person name="Ng V."/>
            <person name="Cullen D."/>
            <person name="Martin F."/>
            <person name="Rosso M.-N."/>
            <person name="Henrissat B."/>
            <person name="Hibbett D."/>
            <person name="Martinez A.T."/>
            <person name="Grigoriev I.V."/>
        </authorList>
    </citation>
    <scope>NUCLEOTIDE SEQUENCE</scope>
    <source>
        <strain evidence="2">ATCC 90797</strain>
    </source>
</reference>
<organism evidence="2 3">
    <name type="scientific">Pleurotus eryngii</name>
    <name type="common">Boletus of the steppes</name>
    <dbReference type="NCBI Taxonomy" id="5323"/>
    <lineage>
        <taxon>Eukaryota</taxon>
        <taxon>Fungi</taxon>
        <taxon>Dikarya</taxon>
        <taxon>Basidiomycota</taxon>
        <taxon>Agaricomycotina</taxon>
        <taxon>Agaricomycetes</taxon>
        <taxon>Agaricomycetidae</taxon>
        <taxon>Agaricales</taxon>
        <taxon>Pleurotineae</taxon>
        <taxon>Pleurotaceae</taxon>
        <taxon>Pleurotus</taxon>
    </lineage>
</organism>
<dbReference type="Proteomes" id="UP000807025">
    <property type="component" value="Unassembled WGS sequence"/>
</dbReference>
<sequence>MPTKLLPPSSDVDILEPLGLPLRGFQTNDATPTTAPTSLPTPSSKRLQHVHVFPDQQWLLSPDAECVVEAPGAPLMRDYDSFTEGTAKGSFDSIPIEATDQYGEQLLVLDHETVGTLPIDIVARSTIERWRDVVSKSMDDPPAQHHMPPSAEVGFDDEDFLVTPTKRPHSITSEDGVRRTRHRRHSMTASQLASLRPSAVSPGAFPSAQGLGVRGCARSRSVPPHHRVPPP</sequence>